<organism evidence="3 4">
    <name type="scientific">Aureococcus anophagefferens</name>
    <name type="common">Harmful bloom alga</name>
    <dbReference type="NCBI Taxonomy" id="44056"/>
    <lineage>
        <taxon>Eukaryota</taxon>
        <taxon>Sar</taxon>
        <taxon>Stramenopiles</taxon>
        <taxon>Ochrophyta</taxon>
        <taxon>Pelagophyceae</taxon>
        <taxon>Pelagomonadales</taxon>
        <taxon>Pelagomonadaceae</taxon>
        <taxon>Aureococcus</taxon>
    </lineage>
</organism>
<dbReference type="EMBL" id="JBBJCI010000362">
    <property type="protein sequence ID" value="KAK7233314.1"/>
    <property type="molecule type" value="Genomic_DNA"/>
</dbReference>
<comment type="caution">
    <text evidence="3">The sequence shown here is derived from an EMBL/GenBank/DDBJ whole genome shotgun (WGS) entry which is preliminary data.</text>
</comment>
<evidence type="ECO:0000256" key="1">
    <source>
        <dbReference type="PROSITE-ProRule" id="PRU10141"/>
    </source>
</evidence>
<evidence type="ECO:0000313" key="4">
    <source>
        <dbReference type="Proteomes" id="UP001363151"/>
    </source>
</evidence>
<dbReference type="SUPFAM" id="SSF56112">
    <property type="entry name" value="Protein kinase-like (PK-like)"/>
    <property type="match status" value="1"/>
</dbReference>
<dbReference type="Proteomes" id="UP001363151">
    <property type="component" value="Unassembled WGS sequence"/>
</dbReference>
<name>A0ABR1FM18_AURAN</name>
<sequence length="65" mass="7359">MALLPPDSTHQFTVSNTVFEVPKRYSLIRSVGNGSYGVVISAVDSDTKCKVAIKKIPRVRRRRRR</sequence>
<dbReference type="PROSITE" id="PS50011">
    <property type="entry name" value="PROTEIN_KINASE_DOM"/>
    <property type="match status" value="1"/>
</dbReference>
<dbReference type="InterPro" id="IPR011009">
    <property type="entry name" value="Kinase-like_dom_sf"/>
</dbReference>
<feature type="domain" description="Protein kinase" evidence="2">
    <location>
        <begin position="25"/>
        <end position="65"/>
    </location>
</feature>
<accession>A0ABR1FM18</accession>
<evidence type="ECO:0000259" key="2">
    <source>
        <dbReference type="PROSITE" id="PS50011"/>
    </source>
</evidence>
<feature type="binding site" evidence="1">
    <location>
        <position position="55"/>
    </location>
    <ligand>
        <name>ATP</name>
        <dbReference type="ChEBI" id="CHEBI:30616"/>
    </ligand>
</feature>
<evidence type="ECO:0000313" key="3">
    <source>
        <dbReference type="EMBL" id="KAK7233314.1"/>
    </source>
</evidence>
<keyword evidence="4" id="KW-1185">Reference proteome</keyword>
<keyword evidence="1" id="KW-0067">ATP-binding</keyword>
<dbReference type="InterPro" id="IPR017441">
    <property type="entry name" value="Protein_kinase_ATP_BS"/>
</dbReference>
<proteinExistence type="predicted"/>
<dbReference type="PROSITE" id="PS00107">
    <property type="entry name" value="PROTEIN_KINASE_ATP"/>
    <property type="match status" value="1"/>
</dbReference>
<protein>
    <recommendedName>
        <fullName evidence="2">Protein kinase domain-containing protein</fullName>
    </recommendedName>
</protein>
<dbReference type="Gene3D" id="3.30.200.20">
    <property type="entry name" value="Phosphorylase Kinase, domain 1"/>
    <property type="match status" value="1"/>
</dbReference>
<reference evidence="3 4" key="1">
    <citation type="submission" date="2024-03" db="EMBL/GenBank/DDBJ databases">
        <title>Aureococcus anophagefferens CCMP1851 and Kratosvirus quantuckense: Draft genome of a second virus-susceptible host strain in the model system.</title>
        <authorList>
            <person name="Chase E."/>
            <person name="Truchon A.R."/>
            <person name="Schepens W."/>
            <person name="Wilhelm S.W."/>
        </authorList>
    </citation>
    <scope>NUCLEOTIDE SEQUENCE [LARGE SCALE GENOMIC DNA]</scope>
    <source>
        <strain evidence="3 4">CCMP1851</strain>
    </source>
</reference>
<gene>
    <name evidence="3" type="ORF">SO694_00109083</name>
</gene>
<keyword evidence="1" id="KW-0547">Nucleotide-binding</keyword>
<dbReference type="InterPro" id="IPR000719">
    <property type="entry name" value="Prot_kinase_dom"/>
</dbReference>